<dbReference type="InterPro" id="IPR000719">
    <property type="entry name" value="Prot_kinase_dom"/>
</dbReference>
<reference evidence="4" key="1">
    <citation type="journal article" date="2013" name="Nature">
        <title>Draft genome of the wheat A-genome progenitor Triticum urartu.</title>
        <authorList>
            <person name="Ling H.Q."/>
            <person name="Zhao S."/>
            <person name="Liu D."/>
            <person name="Wang J."/>
            <person name="Sun H."/>
            <person name="Zhang C."/>
            <person name="Fan H."/>
            <person name="Li D."/>
            <person name="Dong L."/>
            <person name="Tao Y."/>
            <person name="Gao C."/>
            <person name="Wu H."/>
            <person name="Li Y."/>
            <person name="Cui Y."/>
            <person name="Guo X."/>
            <person name="Zheng S."/>
            <person name="Wang B."/>
            <person name="Yu K."/>
            <person name="Liang Q."/>
            <person name="Yang W."/>
            <person name="Lou X."/>
            <person name="Chen J."/>
            <person name="Feng M."/>
            <person name="Jian J."/>
            <person name="Zhang X."/>
            <person name="Luo G."/>
            <person name="Jiang Y."/>
            <person name="Liu J."/>
            <person name="Wang Z."/>
            <person name="Sha Y."/>
            <person name="Zhang B."/>
            <person name="Wu H."/>
            <person name="Tang D."/>
            <person name="Shen Q."/>
            <person name="Xue P."/>
            <person name="Zou S."/>
            <person name="Wang X."/>
            <person name="Liu X."/>
            <person name="Wang F."/>
            <person name="Yang Y."/>
            <person name="An X."/>
            <person name="Dong Z."/>
            <person name="Zhang K."/>
            <person name="Zhang X."/>
            <person name="Luo M.C."/>
            <person name="Dvorak J."/>
            <person name="Tong Y."/>
            <person name="Wang J."/>
            <person name="Yang H."/>
            <person name="Li Z."/>
            <person name="Wang D."/>
            <person name="Zhang A."/>
            <person name="Wang J."/>
        </authorList>
    </citation>
    <scope>NUCLEOTIDE SEQUENCE</scope>
    <source>
        <strain evidence="4">cv. G1812</strain>
    </source>
</reference>
<feature type="domain" description="MSP" evidence="2">
    <location>
        <begin position="153"/>
        <end position="265"/>
    </location>
</feature>
<dbReference type="AlphaFoldDB" id="A0A8R7UE58"/>
<dbReference type="SUPFAM" id="SSF56112">
    <property type="entry name" value="Protein kinase-like (PK-like)"/>
    <property type="match status" value="1"/>
</dbReference>
<dbReference type="SUPFAM" id="SSF49354">
    <property type="entry name" value="PapD-like"/>
    <property type="match status" value="1"/>
</dbReference>
<dbReference type="InterPro" id="IPR008962">
    <property type="entry name" value="PapD-like_sf"/>
</dbReference>
<reference evidence="3" key="2">
    <citation type="submission" date="2018-03" db="EMBL/GenBank/DDBJ databases">
        <title>The Triticum urartu genome reveals the dynamic nature of wheat genome evolution.</title>
        <authorList>
            <person name="Ling H."/>
            <person name="Ma B."/>
            <person name="Shi X."/>
            <person name="Liu H."/>
            <person name="Dong L."/>
            <person name="Sun H."/>
            <person name="Cao Y."/>
            <person name="Gao Q."/>
            <person name="Zheng S."/>
            <person name="Li Y."/>
            <person name="Yu Y."/>
            <person name="Du H."/>
            <person name="Qi M."/>
            <person name="Li Y."/>
            <person name="Yu H."/>
            <person name="Cui Y."/>
            <person name="Wang N."/>
            <person name="Chen C."/>
            <person name="Wu H."/>
            <person name="Zhao Y."/>
            <person name="Zhang J."/>
            <person name="Li Y."/>
            <person name="Zhou W."/>
            <person name="Zhang B."/>
            <person name="Hu W."/>
            <person name="Eijk M."/>
            <person name="Tang J."/>
            <person name="Witsenboer H."/>
            <person name="Zhao S."/>
            <person name="Li Z."/>
            <person name="Zhang A."/>
            <person name="Wang D."/>
            <person name="Liang C."/>
        </authorList>
    </citation>
    <scope>NUCLEOTIDE SEQUENCE [LARGE SCALE GENOMIC DNA]</scope>
    <source>
        <strain evidence="3">cv. G1812</strain>
    </source>
</reference>
<evidence type="ECO:0008006" key="5">
    <source>
        <dbReference type="Google" id="ProtNLM"/>
    </source>
</evidence>
<reference evidence="3" key="3">
    <citation type="submission" date="2022-06" db="UniProtKB">
        <authorList>
            <consortium name="EnsemblPlants"/>
        </authorList>
    </citation>
    <scope>IDENTIFICATION</scope>
</reference>
<dbReference type="EnsemblPlants" id="TuG1812G0500000472.01.T01">
    <property type="protein sequence ID" value="TuG1812G0500000472.01.T01"/>
    <property type="gene ID" value="TuG1812G0500000472.01"/>
</dbReference>
<dbReference type="Proteomes" id="UP000015106">
    <property type="component" value="Chromosome 5"/>
</dbReference>
<proteinExistence type="predicted"/>
<dbReference type="PANTHER" id="PTHR45707">
    <property type="entry name" value="C2 CALCIUM/LIPID-BINDING PLANT PHOSPHORIBOSYLTRANSFERASE FAMILY PROTEIN"/>
    <property type="match status" value="1"/>
</dbReference>
<organism evidence="3 4">
    <name type="scientific">Triticum urartu</name>
    <name type="common">Red wild einkorn</name>
    <name type="synonym">Crithodium urartu</name>
    <dbReference type="NCBI Taxonomy" id="4572"/>
    <lineage>
        <taxon>Eukaryota</taxon>
        <taxon>Viridiplantae</taxon>
        <taxon>Streptophyta</taxon>
        <taxon>Embryophyta</taxon>
        <taxon>Tracheophyta</taxon>
        <taxon>Spermatophyta</taxon>
        <taxon>Magnoliopsida</taxon>
        <taxon>Liliopsida</taxon>
        <taxon>Poales</taxon>
        <taxon>Poaceae</taxon>
        <taxon>BOP clade</taxon>
        <taxon>Pooideae</taxon>
        <taxon>Triticodae</taxon>
        <taxon>Triticeae</taxon>
        <taxon>Triticinae</taxon>
        <taxon>Triticum</taxon>
    </lineage>
</organism>
<evidence type="ECO:0000259" key="1">
    <source>
        <dbReference type="PROSITE" id="PS50011"/>
    </source>
</evidence>
<dbReference type="Gene3D" id="1.10.510.10">
    <property type="entry name" value="Transferase(Phosphotransferase) domain 1"/>
    <property type="match status" value="1"/>
</dbReference>
<dbReference type="GO" id="GO:0004672">
    <property type="term" value="F:protein kinase activity"/>
    <property type="evidence" value="ECO:0007669"/>
    <property type="project" value="InterPro"/>
</dbReference>
<dbReference type="PROSITE" id="PS50011">
    <property type="entry name" value="PROTEIN_KINASE_DOM"/>
    <property type="match status" value="1"/>
</dbReference>
<keyword evidence="4" id="KW-1185">Reference proteome</keyword>
<dbReference type="PROSITE" id="PS50202">
    <property type="entry name" value="MSP"/>
    <property type="match status" value="1"/>
</dbReference>
<evidence type="ECO:0000259" key="2">
    <source>
        <dbReference type="PROSITE" id="PS50202"/>
    </source>
</evidence>
<accession>A0A8R7UE58</accession>
<sequence length="292" mass="33091">MDLKPPNILLYDHMVPKITDFGLSRSNEMSHTMGQRFGTPGYVAPEYKKDGKTSFKCDIYSLSVIITELVTGRKSIPHKSNVSVLRRWRHRWNKTPTLLQYQQVTRCIEIAVRCRQQEPEARPSIGDIIDILSEIECTDGQTGQGSTYLDDDMLGIEPLELRFDEEMSWSGKLTNKTKACFAFSIEKPSKQYTIEPDKGIVPPGCSVFLVQIIVKTPQVTQNADKLIVRSTRVPEGLRVEDITEHIFHEEVGKVVDEVDLMVVYEPVEAASPTRKAINSSSYEDGVRGQRDR</sequence>
<dbReference type="Gramene" id="TuG1812G0500000472.01.T01">
    <property type="protein sequence ID" value="TuG1812G0500000472.01.T01"/>
    <property type="gene ID" value="TuG1812G0500000472.01"/>
</dbReference>
<evidence type="ECO:0000313" key="3">
    <source>
        <dbReference type="EnsemblPlants" id="TuG1812G0500000472.01.T01"/>
    </source>
</evidence>
<dbReference type="GO" id="GO:0005524">
    <property type="term" value="F:ATP binding"/>
    <property type="evidence" value="ECO:0007669"/>
    <property type="project" value="InterPro"/>
</dbReference>
<dbReference type="PANTHER" id="PTHR45707:SF50">
    <property type="entry name" value="VESICLE-ASSOCIATED PROTEIN 1-1"/>
    <property type="match status" value="1"/>
</dbReference>
<dbReference type="InterPro" id="IPR013783">
    <property type="entry name" value="Ig-like_fold"/>
</dbReference>
<name>A0A8R7UE58_TRIUA</name>
<feature type="domain" description="Protein kinase" evidence="1">
    <location>
        <begin position="1"/>
        <end position="135"/>
    </location>
</feature>
<protein>
    <recommendedName>
        <fullName evidence="5">Protein kinase domain-containing protein</fullName>
    </recommendedName>
</protein>
<dbReference type="InterPro" id="IPR000535">
    <property type="entry name" value="MSP_dom"/>
</dbReference>
<dbReference type="InterPro" id="IPR011009">
    <property type="entry name" value="Kinase-like_dom_sf"/>
</dbReference>
<dbReference type="Gene3D" id="2.60.40.10">
    <property type="entry name" value="Immunoglobulins"/>
    <property type="match status" value="1"/>
</dbReference>
<dbReference type="Pfam" id="PF00069">
    <property type="entry name" value="Pkinase"/>
    <property type="match status" value="1"/>
</dbReference>
<evidence type="ECO:0000313" key="4">
    <source>
        <dbReference type="Proteomes" id="UP000015106"/>
    </source>
</evidence>